<organism evidence="5">
    <name type="scientific">Bactrocera latifrons</name>
    <name type="common">Malaysian fruit fly</name>
    <name type="synonym">Chaetodacus latifrons</name>
    <dbReference type="NCBI Taxonomy" id="174628"/>
    <lineage>
        <taxon>Eukaryota</taxon>
        <taxon>Metazoa</taxon>
        <taxon>Ecdysozoa</taxon>
        <taxon>Arthropoda</taxon>
        <taxon>Hexapoda</taxon>
        <taxon>Insecta</taxon>
        <taxon>Pterygota</taxon>
        <taxon>Neoptera</taxon>
        <taxon>Endopterygota</taxon>
        <taxon>Diptera</taxon>
        <taxon>Brachycera</taxon>
        <taxon>Muscomorpha</taxon>
        <taxon>Tephritoidea</taxon>
        <taxon>Tephritidae</taxon>
        <taxon>Bactrocera</taxon>
        <taxon>Bactrocera</taxon>
    </lineage>
</organism>
<accession>A0A0K8WBF3</accession>
<dbReference type="InterPro" id="IPR001147">
    <property type="entry name" value="Ribosomal_eL21"/>
</dbReference>
<evidence type="ECO:0000256" key="4">
    <source>
        <dbReference type="ARBA" id="ARBA00035327"/>
    </source>
</evidence>
<proteinExistence type="inferred from homology"/>
<dbReference type="OrthoDB" id="1539250at2759"/>
<evidence type="ECO:0000256" key="1">
    <source>
        <dbReference type="ARBA" id="ARBA00008427"/>
    </source>
</evidence>
<dbReference type="PROSITE" id="PS01171">
    <property type="entry name" value="RIBOSOMAL_L21E"/>
    <property type="match status" value="1"/>
</dbReference>
<keyword evidence="3" id="KW-0687">Ribonucleoprotein</keyword>
<dbReference type="AlphaFoldDB" id="A0A0K8WBF3"/>
<protein>
    <recommendedName>
        <fullName evidence="4">60S ribosomal protein L21</fullName>
    </recommendedName>
</protein>
<evidence type="ECO:0000313" key="5">
    <source>
        <dbReference type="EMBL" id="JAI48402.1"/>
    </source>
</evidence>
<dbReference type="InterPro" id="IPR008991">
    <property type="entry name" value="Translation_prot_SH3-like_sf"/>
</dbReference>
<comment type="similarity">
    <text evidence="1">Belongs to the eukaryotic ribosomal protein eL21 family.</text>
</comment>
<dbReference type="EMBL" id="GDHF01003912">
    <property type="protein sequence ID" value="JAI48402.1"/>
    <property type="molecule type" value="Transcribed_RNA"/>
</dbReference>
<dbReference type="GO" id="GO:0003735">
    <property type="term" value="F:structural constituent of ribosome"/>
    <property type="evidence" value="ECO:0007669"/>
    <property type="project" value="InterPro"/>
</dbReference>
<keyword evidence="2 5" id="KW-0689">Ribosomal protein</keyword>
<dbReference type="Pfam" id="PF01157">
    <property type="entry name" value="Ribosomal_L21e"/>
    <property type="match status" value="1"/>
</dbReference>
<name>A0A0K8WBF3_BACLA</name>
<dbReference type="GO" id="GO:0005840">
    <property type="term" value="C:ribosome"/>
    <property type="evidence" value="ECO:0007669"/>
    <property type="project" value="UniProtKB-KW"/>
</dbReference>
<dbReference type="Gene3D" id="6.10.250.3260">
    <property type="match status" value="1"/>
</dbReference>
<sequence>MTHSYGYRRKTRHLFKKGFRQVGAIHIAKTLTTYKTGDIVDIAVDGSIHKGMPYRYYHGRTGRVFNVNPRSVGVIVNKQVRNRIIPKRIHVRVEHIKKSTSRESFLARIRENDIKKRDANKAQKRISTKRVTESPNGAFTIEKPNLSYVNPKIFVEIV</sequence>
<dbReference type="GO" id="GO:0006412">
    <property type="term" value="P:translation"/>
    <property type="evidence" value="ECO:0007669"/>
    <property type="project" value="InterPro"/>
</dbReference>
<dbReference type="InterPro" id="IPR036948">
    <property type="entry name" value="Ribosomal_eL21_sf"/>
</dbReference>
<reference evidence="5" key="1">
    <citation type="submission" date="2015-06" db="EMBL/GenBank/DDBJ databases">
        <authorList>
            <person name="Hoefler B.C."/>
            <person name="Straight P.D."/>
        </authorList>
    </citation>
    <scope>NUCLEOTIDE SEQUENCE</scope>
</reference>
<evidence type="ECO:0000256" key="2">
    <source>
        <dbReference type="ARBA" id="ARBA00022980"/>
    </source>
</evidence>
<dbReference type="FunFam" id="2.30.30.70:FF:000001">
    <property type="entry name" value="60S ribosomal protein L21"/>
    <property type="match status" value="1"/>
</dbReference>
<dbReference type="SUPFAM" id="SSF50104">
    <property type="entry name" value="Translation proteins SH3-like domain"/>
    <property type="match status" value="1"/>
</dbReference>
<dbReference type="InterPro" id="IPR018259">
    <property type="entry name" value="Ribosomal_eL21_CS"/>
</dbReference>
<dbReference type="PANTHER" id="PTHR20981">
    <property type="entry name" value="60S RIBOSOMAL PROTEIN L21"/>
    <property type="match status" value="1"/>
</dbReference>
<evidence type="ECO:0000256" key="3">
    <source>
        <dbReference type="ARBA" id="ARBA00023274"/>
    </source>
</evidence>
<gene>
    <name evidence="5" type="primary">RPL21_1</name>
    <name evidence="5" type="ORF">c0_g1_i1</name>
</gene>
<dbReference type="GO" id="GO:1990904">
    <property type="term" value="C:ribonucleoprotein complex"/>
    <property type="evidence" value="ECO:0007669"/>
    <property type="project" value="UniProtKB-KW"/>
</dbReference>
<dbReference type="Gene3D" id="2.30.30.70">
    <property type="entry name" value="Ribosomal protein L21"/>
    <property type="match status" value="1"/>
</dbReference>